<dbReference type="PANTHER" id="PTHR42705">
    <property type="entry name" value="BIFUNCTIONAL NON-HOMOLOGOUS END JOINING PROTEIN LIGD"/>
    <property type="match status" value="1"/>
</dbReference>
<keyword evidence="3" id="KW-1185">Reference proteome</keyword>
<protein>
    <submittedName>
        <fullName evidence="2">Bifunctional non-homologous end joining protein LigD</fullName>
    </submittedName>
</protein>
<dbReference type="Gene3D" id="3.90.920.10">
    <property type="entry name" value="DNA primase, PRIM domain"/>
    <property type="match status" value="1"/>
</dbReference>
<reference evidence="3" key="1">
    <citation type="submission" date="2016-10" db="EMBL/GenBank/DDBJ databases">
        <authorList>
            <person name="Varghese N."/>
        </authorList>
    </citation>
    <scope>NUCLEOTIDE SEQUENCE [LARGE SCALE GENOMIC DNA]</scope>
    <source>
        <strain evidence="3">Nsp8</strain>
    </source>
</reference>
<dbReference type="RefSeq" id="WP_074796601.1">
    <property type="nucleotide sequence ID" value="NZ_FOVJ01000003.1"/>
</dbReference>
<feature type="domain" description="DNA ligase D polymerase" evidence="1">
    <location>
        <begin position="1"/>
        <end position="173"/>
    </location>
</feature>
<evidence type="ECO:0000259" key="1">
    <source>
        <dbReference type="Pfam" id="PF21686"/>
    </source>
</evidence>
<dbReference type="PANTHER" id="PTHR42705:SF2">
    <property type="entry name" value="BIFUNCTIONAL NON-HOMOLOGOUS END JOINING PROTEIN LIGD"/>
    <property type="match status" value="1"/>
</dbReference>
<dbReference type="Pfam" id="PF21686">
    <property type="entry name" value="LigD_Prim-Pol"/>
    <property type="match status" value="1"/>
</dbReference>
<dbReference type="SUPFAM" id="SSF56747">
    <property type="entry name" value="Prim-pol domain"/>
    <property type="match status" value="1"/>
</dbReference>
<dbReference type="InterPro" id="IPR014145">
    <property type="entry name" value="LigD_pol_dom"/>
</dbReference>
<accession>A0A1I5BHA8</accession>
<dbReference type="Proteomes" id="UP000183107">
    <property type="component" value="Unassembled WGS sequence"/>
</dbReference>
<evidence type="ECO:0000313" key="3">
    <source>
        <dbReference type="Proteomes" id="UP000183107"/>
    </source>
</evidence>
<gene>
    <name evidence="2" type="ORF">SAMN05216386_1673</name>
</gene>
<evidence type="ECO:0000313" key="2">
    <source>
        <dbReference type="EMBL" id="SFN74103.1"/>
    </source>
</evidence>
<dbReference type="InterPro" id="IPR052171">
    <property type="entry name" value="NHEJ_LigD"/>
</dbReference>
<name>A0A1I5BHA8_9PROT</name>
<sequence length="194" mass="21679">MNVIEFHTWNATKNAIGKPDRMTFDLDPGEGLHWEHMQEAAQLVRIFLNELGLKSFLKTSGGKGLHVVVPLKRLRDWDTVKDFSQAIVVHLAKTIPQRFVAKSGPSNRRGKIFIDYLRNGLGATTICAWSARARPGLGVSVPLAWEELPGLTSAARWTASNIQDRLEKGNSPWSDYEASRQSILSAMKKLGFRP</sequence>
<organism evidence="2 3">
    <name type="scientific">Nitrosospira briensis</name>
    <dbReference type="NCBI Taxonomy" id="35799"/>
    <lineage>
        <taxon>Bacteria</taxon>
        <taxon>Pseudomonadati</taxon>
        <taxon>Pseudomonadota</taxon>
        <taxon>Betaproteobacteria</taxon>
        <taxon>Nitrosomonadales</taxon>
        <taxon>Nitrosomonadaceae</taxon>
        <taxon>Nitrosospira</taxon>
    </lineage>
</organism>
<dbReference type="AlphaFoldDB" id="A0A1I5BHA8"/>
<dbReference type="EMBL" id="FOVJ01000003">
    <property type="protein sequence ID" value="SFN74103.1"/>
    <property type="molecule type" value="Genomic_DNA"/>
</dbReference>
<proteinExistence type="predicted"/>